<evidence type="ECO:0000313" key="4">
    <source>
        <dbReference type="EMBL" id="KIY64832.1"/>
    </source>
</evidence>
<keyword evidence="4" id="KW-0223">Dioxygenase</keyword>
<dbReference type="AlphaFoldDB" id="A0A0D7B2Y4"/>
<keyword evidence="2" id="KW-0288">FMN</keyword>
<dbReference type="GO" id="GO:0051213">
    <property type="term" value="F:dioxygenase activity"/>
    <property type="evidence" value="ECO:0007669"/>
    <property type="project" value="UniProtKB-KW"/>
</dbReference>
<keyword evidence="5" id="KW-1185">Reference proteome</keyword>
<proteinExistence type="predicted"/>
<evidence type="ECO:0000313" key="5">
    <source>
        <dbReference type="Proteomes" id="UP000054007"/>
    </source>
</evidence>
<evidence type="ECO:0000256" key="2">
    <source>
        <dbReference type="ARBA" id="ARBA00022643"/>
    </source>
</evidence>
<gene>
    <name evidence="4" type="ORF">CYLTODRAFT_424849</name>
</gene>
<sequence length="338" mass="36012">MSLISTKLTKLLGIQVPIILPPMAKVDHPELLNVLTRSGAFGFMGAGYMTAPTLSKHLQRIRQVMGIGSSLPLPIGIGYICWQLEQSTAEVTPDPCITAGLKEGVRAVWLAFGEHIGRYVKQVRSVSPKTYIFVLVNSVEEAVRATYEYKADVLVVQGREAGGHGAADALPLSQIFVAVRRAIPLDGPILVAAGGITTGAHTASMLTLGADGVVMGTRFLMTPESGYSDMKKDILLKAGLNASTKSTAFDESISSPWPKTITGRGITNGIIRDAEGGLSLDERVANARKDAEEGKMDRTIVWTGTGSGLITELNPATDVLQEIKEDTIRALKNASSLL</sequence>
<dbReference type="PANTHER" id="PTHR32332">
    <property type="entry name" value="2-NITROPROPANE DIOXYGENASE"/>
    <property type="match status" value="1"/>
</dbReference>
<organism evidence="4 5">
    <name type="scientific">Cylindrobasidium torrendii FP15055 ss-10</name>
    <dbReference type="NCBI Taxonomy" id="1314674"/>
    <lineage>
        <taxon>Eukaryota</taxon>
        <taxon>Fungi</taxon>
        <taxon>Dikarya</taxon>
        <taxon>Basidiomycota</taxon>
        <taxon>Agaricomycotina</taxon>
        <taxon>Agaricomycetes</taxon>
        <taxon>Agaricomycetidae</taxon>
        <taxon>Agaricales</taxon>
        <taxon>Marasmiineae</taxon>
        <taxon>Physalacriaceae</taxon>
        <taxon>Cylindrobasidium</taxon>
    </lineage>
</organism>
<reference evidence="4 5" key="1">
    <citation type="journal article" date="2015" name="Fungal Genet. Biol.">
        <title>Evolution of novel wood decay mechanisms in Agaricales revealed by the genome sequences of Fistulina hepatica and Cylindrobasidium torrendii.</title>
        <authorList>
            <person name="Floudas D."/>
            <person name="Held B.W."/>
            <person name="Riley R."/>
            <person name="Nagy L.G."/>
            <person name="Koehler G."/>
            <person name="Ransdell A.S."/>
            <person name="Younus H."/>
            <person name="Chow J."/>
            <person name="Chiniquy J."/>
            <person name="Lipzen A."/>
            <person name="Tritt A."/>
            <person name="Sun H."/>
            <person name="Haridas S."/>
            <person name="LaButti K."/>
            <person name="Ohm R.A."/>
            <person name="Kues U."/>
            <person name="Blanchette R.A."/>
            <person name="Grigoriev I.V."/>
            <person name="Minto R.E."/>
            <person name="Hibbett D.S."/>
        </authorList>
    </citation>
    <scope>NUCLEOTIDE SEQUENCE [LARGE SCALE GENOMIC DNA]</scope>
    <source>
        <strain evidence="4 5">FP15055 ss-10</strain>
    </source>
</reference>
<keyword evidence="1" id="KW-0285">Flavoprotein</keyword>
<accession>A0A0D7B2Y4</accession>
<dbReference type="PANTHER" id="PTHR32332:SF31">
    <property type="entry name" value="2-NITROPROPANE DIOXYGENASE FAMILY, PUTATIVE (AFU_ORTHOLOGUE AFUA_2G09850)-RELATED"/>
    <property type="match status" value="1"/>
</dbReference>
<dbReference type="OrthoDB" id="2349068at2759"/>
<dbReference type="CDD" id="cd04730">
    <property type="entry name" value="NPD_like"/>
    <property type="match status" value="1"/>
</dbReference>
<evidence type="ECO:0000256" key="1">
    <source>
        <dbReference type="ARBA" id="ARBA00022630"/>
    </source>
</evidence>
<dbReference type="GO" id="GO:0018580">
    <property type="term" value="F:nitronate monooxygenase activity"/>
    <property type="evidence" value="ECO:0007669"/>
    <property type="project" value="InterPro"/>
</dbReference>
<keyword evidence="3" id="KW-0560">Oxidoreductase</keyword>
<dbReference type="InterPro" id="IPR013785">
    <property type="entry name" value="Aldolase_TIM"/>
</dbReference>
<dbReference type="Gene3D" id="3.20.20.70">
    <property type="entry name" value="Aldolase class I"/>
    <property type="match status" value="1"/>
</dbReference>
<dbReference type="Pfam" id="PF03060">
    <property type="entry name" value="NMO"/>
    <property type="match status" value="1"/>
</dbReference>
<dbReference type="SUPFAM" id="SSF51412">
    <property type="entry name" value="Inosine monophosphate dehydrogenase (IMPDH)"/>
    <property type="match status" value="1"/>
</dbReference>
<dbReference type="EMBL" id="KN880616">
    <property type="protein sequence ID" value="KIY64832.1"/>
    <property type="molecule type" value="Genomic_DNA"/>
</dbReference>
<dbReference type="InterPro" id="IPR004136">
    <property type="entry name" value="NMO"/>
</dbReference>
<evidence type="ECO:0000256" key="3">
    <source>
        <dbReference type="ARBA" id="ARBA00023002"/>
    </source>
</evidence>
<name>A0A0D7B2Y4_9AGAR</name>
<protein>
    <submittedName>
        <fullName evidence="4">2-nitropropane dioxygenase</fullName>
    </submittedName>
</protein>
<dbReference type="Proteomes" id="UP000054007">
    <property type="component" value="Unassembled WGS sequence"/>
</dbReference>